<dbReference type="GO" id="GO:0004867">
    <property type="term" value="F:serine-type endopeptidase inhibitor activity"/>
    <property type="evidence" value="ECO:0007669"/>
    <property type="project" value="InterPro"/>
</dbReference>
<protein>
    <submittedName>
        <fullName evidence="3">Kunitz/Bovine pancreatic trypsin inhibitor domain protein</fullName>
    </submittedName>
</protein>
<name>A0A7I4YCK1_HAECO</name>
<dbReference type="Proteomes" id="UP000025227">
    <property type="component" value="Unplaced"/>
</dbReference>
<dbReference type="InterPro" id="IPR053014">
    <property type="entry name" value="Cuticle_assoc_divergent"/>
</dbReference>
<evidence type="ECO:0000313" key="2">
    <source>
        <dbReference type="Proteomes" id="UP000025227"/>
    </source>
</evidence>
<dbReference type="SMART" id="SM00289">
    <property type="entry name" value="WR1"/>
    <property type="match status" value="7"/>
</dbReference>
<dbReference type="SUPFAM" id="SSF57362">
    <property type="entry name" value="BPTI-like"/>
    <property type="match status" value="3"/>
</dbReference>
<dbReference type="WBParaSite" id="HCON_00081040-00001">
    <property type="protein sequence ID" value="HCON_00081040-00001"/>
    <property type="gene ID" value="HCON_00081040"/>
</dbReference>
<dbReference type="PANTHER" id="PTHR46339">
    <property type="entry name" value="PROTEIN CBG15282-RELATED"/>
    <property type="match status" value="1"/>
</dbReference>
<feature type="domain" description="BPTI/Kunitz inhibitor" evidence="1">
    <location>
        <begin position="513"/>
        <end position="566"/>
    </location>
</feature>
<reference evidence="3" key="1">
    <citation type="submission" date="2020-12" db="UniProtKB">
        <authorList>
            <consortium name="WormBaseParasite"/>
        </authorList>
    </citation>
    <scope>IDENTIFICATION</scope>
    <source>
        <strain evidence="3">MHco3</strain>
    </source>
</reference>
<dbReference type="Pfam" id="PF00014">
    <property type="entry name" value="Kunitz_BPTI"/>
    <property type="match status" value="3"/>
</dbReference>
<feature type="domain" description="BPTI/Kunitz inhibitor" evidence="1">
    <location>
        <begin position="11"/>
        <end position="44"/>
    </location>
</feature>
<feature type="domain" description="BPTI/Kunitz inhibitor" evidence="1">
    <location>
        <begin position="88"/>
        <end position="139"/>
    </location>
</feature>
<keyword evidence="2" id="KW-1185">Reference proteome</keyword>
<evidence type="ECO:0000313" key="3">
    <source>
        <dbReference type="WBParaSite" id="HCON_00081040-00001"/>
    </source>
</evidence>
<dbReference type="InterPro" id="IPR002223">
    <property type="entry name" value="Kunitz_BPTI"/>
</dbReference>
<dbReference type="PROSITE" id="PS50279">
    <property type="entry name" value="BPTI_KUNITZ_2"/>
    <property type="match status" value="3"/>
</dbReference>
<dbReference type="InterPro" id="IPR006150">
    <property type="entry name" value="Cys_repeat_1"/>
</dbReference>
<dbReference type="AlphaFoldDB" id="A0A7I4YCK1"/>
<sequence length="755" mass="83121">MRPRNISSMVFFDDKANTCNSFLFHGCDGNANNFLSRQTCMEYCSRPELSCPSGEAFLRHPNGEIVECHMFQAEKAVQYCCSTQRHICQQRPDRGDDCGQSILRYSFNPDTQQCQSLLFHGCGGNSNNFASAEVCNNFCLSAGRTNCSLTDPNRSLGTLVNGDFSACAVSESVFISASAGSALDCSRTPCPLGYTCVPDAWNTTKMICCGTSHHDACPDGFLPFFSYRSPLPMTCRSNGQNVCPLGFHCLFNTAKRRHYCCREKKNKESCPFGSRLVRLRTGDPFGCNSDSHCPAQATCHKIDDYQSGICCKPVYKSVHLIHDSDGTREHASDCPPTHELDGRSVAGIQCSPLDPRSCISTNAFCSFSQTLQRFVCCRERITTSDDLECPSEGGESARRVFCSAEVPCPPLHICIRRHSERNGFCCPHTNHQDGETHENATKRKCIVNSTALVLSSAGDDELQPCNAEQRPCAHPHQCSESRPNNALHERLPDSKRLYCASGDCHLPNQPIMCTGAMDVGRKCRDSKPSLRYFYDSTALSCRQFLYFGCDGNGNNFSDETSCEAACAITTTPAHQIDTNDLRCPDPFFNPPKWPQKCGDTTNFKCNGTCVSLPNALRVCCIPPSLFPPRSSHFELCGNGLKPIIYSPSGRQLHCSTHEDCNGETCSVHSASMTGICCESNGGNTEKKSRTSFSTVQRLTSNAVCSALRPCKGQSVCLDGRCVCRPGQVLFRQMCYWKCPPDYQNVNGVCIGDHRP</sequence>
<dbReference type="PANTHER" id="PTHR46339:SF8">
    <property type="entry name" value="BPTI_KUNITZ INHIBITOR DOMAIN-CONTAINING PROTEIN"/>
    <property type="match status" value="1"/>
</dbReference>
<dbReference type="InterPro" id="IPR020901">
    <property type="entry name" value="Prtase_inh_Kunz-CS"/>
</dbReference>
<dbReference type="Pfam" id="PF14625">
    <property type="entry name" value="Lustrin_cystein"/>
    <property type="match status" value="2"/>
</dbReference>
<dbReference type="OMA" id="CCRERIT"/>
<organism evidence="2 3">
    <name type="scientific">Haemonchus contortus</name>
    <name type="common">Barber pole worm</name>
    <dbReference type="NCBI Taxonomy" id="6289"/>
    <lineage>
        <taxon>Eukaryota</taxon>
        <taxon>Metazoa</taxon>
        <taxon>Ecdysozoa</taxon>
        <taxon>Nematoda</taxon>
        <taxon>Chromadorea</taxon>
        <taxon>Rhabditida</taxon>
        <taxon>Rhabditina</taxon>
        <taxon>Rhabditomorpha</taxon>
        <taxon>Strongyloidea</taxon>
        <taxon>Trichostrongylidae</taxon>
        <taxon>Haemonchus</taxon>
    </lineage>
</organism>
<dbReference type="PROSITE" id="PS00280">
    <property type="entry name" value="BPTI_KUNITZ_1"/>
    <property type="match status" value="2"/>
</dbReference>
<dbReference type="Gene3D" id="4.10.410.10">
    <property type="entry name" value="Pancreatic trypsin inhibitor Kunitz domain"/>
    <property type="match status" value="3"/>
</dbReference>
<proteinExistence type="predicted"/>
<dbReference type="InterPro" id="IPR028150">
    <property type="entry name" value="Lustrin_cystein"/>
</dbReference>
<dbReference type="SMART" id="SM00131">
    <property type="entry name" value="KU"/>
    <property type="match status" value="3"/>
</dbReference>
<dbReference type="OrthoDB" id="4473401at2759"/>
<dbReference type="InterPro" id="IPR036880">
    <property type="entry name" value="Kunitz_BPTI_sf"/>
</dbReference>
<evidence type="ECO:0000259" key="1">
    <source>
        <dbReference type="PROSITE" id="PS50279"/>
    </source>
</evidence>
<dbReference type="CDD" id="cd00109">
    <property type="entry name" value="Kunitz-type"/>
    <property type="match status" value="2"/>
</dbReference>
<accession>A0A7I4YCK1</accession>